<dbReference type="SUPFAM" id="SSF63867">
    <property type="entry name" value="MoeA C-terminal domain-like"/>
    <property type="match status" value="1"/>
</dbReference>
<dbReference type="PANTHER" id="PTHR10192">
    <property type="entry name" value="MOLYBDOPTERIN BIOSYNTHESIS PROTEIN"/>
    <property type="match status" value="1"/>
</dbReference>
<comment type="pathway">
    <text evidence="2 6">Cofactor biosynthesis; molybdopterin biosynthesis.</text>
</comment>
<keyword evidence="9" id="KW-1185">Reference proteome</keyword>
<reference evidence="9" key="1">
    <citation type="journal article" date="2019" name="Int. J. Syst. Evol. Microbiol.">
        <title>The Global Catalogue of Microorganisms (GCM) 10K type strain sequencing project: providing services to taxonomists for standard genome sequencing and annotation.</title>
        <authorList>
            <consortium name="The Broad Institute Genomics Platform"/>
            <consortium name="The Broad Institute Genome Sequencing Center for Infectious Disease"/>
            <person name="Wu L."/>
            <person name="Ma J."/>
        </authorList>
    </citation>
    <scope>NUCLEOTIDE SEQUENCE [LARGE SCALE GENOMIC DNA]</scope>
    <source>
        <strain evidence="9">CGMCC 1.12989</strain>
    </source>
</reference>
<dbReference type="PANTHER" id="PTHR10192:SF5">
    <property type="entry name" value="GEPHYRIN"/>
    <property type="match status" value="1"/>
</dbReference>
<keyword evidence="6" id="KW-0500">Molybdenum</keyword>
<name>A0ABV8RQ27_9SPHN</name>
<dbReference type="InterPro" id="IPR036425">
    <property type="entry name" value="MoaB/Mog-like_dom_sf"/>
</dbReference>
<dbReference type="Pfam" id="PF03454">
    <property type="entry name" value="MoeA_C"/>
    <property type="match status" value="1"/>
</dbReference>
<evidence type="ECO:0000256" key="4">
    <source>
        <dbReference type="ARBA" id="ARBA00023150"/>
    </source>
</evidence>
<evidence type="ECO:0000256" key="1">
    <source>
        <dbReference type="ARBA" id="ARBA00002901"/>
    </source>
</evidence>
<dbReference type="Gene3D" id="2.170.190.11">
    <property type="entry name" value="Molybdopterin biosynthesis moea protein, domain 3"/>
    <property type="match status" value="1"/>
</dbReference>
<dbReference type="Gene3D" id="2.40.340.10">
    <property type="entry name" value="MoeA, C-terminal, domain IV"/>
    <property type="match status" value="1"/>
</dbReference>
<comment type="catalytic activity">
    <reaction evidence="5">
        <text>adenylyl-molybdopterin + molybdate = Mo-molybdopterin + AMP + H(+)</text>
        <dbReference type="Rhea" id="RHEA:35047"/>
        <dbReference type="ChEBI" id="CHEBI:15378"/>
        <dbReference type="ChEBI" id="CHEBI:36264"/>
        <dbReference type="ChEBI" id="CHEBI:62727"/>
        <dbReference type="ChEBI" id="CHEBI:71302"/>
        <dbReference type="ChEBI" id="CHEBI:456215"/>
        <dbReference type="EC" id="2.10.1.1"/>
    </reaction>
</comment>
<evidence type="ECO:0000313" key="8">
    <source>
        <dbReference type="EMBL" id="MFC4295491.1"/>
    </source>
</evidence>
<dbReference type="InterPro" id="IPR008284">
    <property type="entry name" value="MoCF_biosynth_CS"/>
</dbReference>
<comment type="caution">
    <text evidence="8">The sequence shown here is derived from an EMBL/GenBank/DDBJ whole genome shotgun (WGS) entry which is preliminary data.</text>
</comment>
<dbReference type="SMART" id="SM00852">
    <property type="entry name" value="MoCF_biosynth"/>
    <property type="match status" value="1"/>
</dbReference>
<dbReference type="EMBL" id="JBHSDR010000006">
    <property type="protein sequence ID" value="MFC4295491.1"/>
    <property type="molecule type" value="Genomic_DNA"/>
</dbReference>
<dbReference type="InterPro" id="IPR038987">
    <property type="entry name" value="MoeA-like"/>
</dbReference>
<dbReference type="CDD" id="cd00887">
    <property type="entry name" value="MoeA"/>
    <property type="match status" value="1"/>
</dbReference>
<evidence type="ECO:0000256" key="2">
    <source>
        <dbReference type="ARBA" id="ARBA00005046"/>
    </source>
</evidence>
<dbReference type="InterPro" id="IPR036135">
    <property type="entry name" value="MoeA_linker/N_sf"/>
</dbReference>
<dbReference type="InterPro" id="IPR001453">
    <property type="entry name" value="MoaB/Mog_dom"/>
</dbReference>
<organism evidence="8 9">
    <name type="scientific">Novosphingobium tardum</name>
    <dbReference type="NCBI Taxonomy" id="1538021"/>
    <lineage>
        <taxon>Bacteria</taxon>
        <taxon>Pseudomonadati</taxon>
        <taxon>Pseudomonadota</taxon>
        <taxon>Alphaproteobacteria</taxon>
        <taxon>Sphingomonadales</taxon>
        <taxon>Sphingomonadaceae</taxon>
        <taxon>Novosphingobium</taxon>
    </lineage>
</organism>
<proteinExistence type="inferred from homology"/>
<dbReference type="PROSITE" id="PS01079">
    <property type="entry name" value="MOCF_BIOSYNTHESIS_2"/>
    <property type="match status" value="1"/>
</dbReference>
<keyword evidence="6" id="KW-0808">Transferase</keyword>
<dbReference type="NCBIfam" id="NF045515">
    <property type="entry name" value="Glp_gephyrin"/>
    <property type="match status" value="1"/>
</dbReference>
<evidence type="ECO:0000259" key="7">
    <source>
        <dbReference type="SMART" id="SM00852"/>
    </source>
</evidence>
<dbReference type="InterPro" id="IPR005111">
    <property type="entry name" value="MoeA_C_domain_IV"/>
</dbReference>
<evidence type="ECO:0000256" key="6">
    <source>
        <dbReference type="RuleBase" id="RU365090"/>
    </source>
</evidence>
<dbReference type="SUPFAM" id="SSF53218">
    <property type="entry name" value="Molybdenum cofactor biosynthesis proteins"/>
    <property type="match status" value="1"/>
</dbReference>
<sequence length="400" mass="41484">MNTLLPVAEARARLLSLAAPLPPENLATAEASGYFLTHHLKSRVTRPEGDTSSMDGFAVRAAEIEGPWRLVGESAAGRPLDRPLGSGEAARISTGALLPQGADAVVIKEDCDCSGDRVELSGSPPSPRTRYVRQAGSDFAIGDTVLEPGTRIGPAQIALALSAGHTHLPVRRPPRIVLIDSGDELCAAGCEPERGQIYASNGPMLAAMLAPLPCEVERVGPLPDSIDALANAIGAASSADIIVTSGGASVGEHDLVRPALENVGAKLDFWRVAVKPGKPLLVATQGKQVILGLPGNPASAYVTAYLFLLPLVRHVLGALDPSPRVIPARLESPLPKAGVRAEYLRAKWDGNTVAPVRTQDSGALAALAAANALIVREPGDASVEPGDTVFIHLLENGAIA</sequence>
<evidence type="ECO:0000256" key="5">
    <source>
        <dbReference type="ARBA" id="ARBA00047317"/>
    </source>
</evidence>
<keyword evidence="6" id="KW-0460">Magnesium</keyword>
<dbReference type="Proteomes" id="UP001595828">
    <property type="component" value="Unassembled WGS sequence"/>
</dbReference>
<dbReference type="Pfam" id="PF03453">
    <property type="entry name" value="MoeA_N"/>
    <property type="match status" value="1"/>
</dbReference>
<gene>
    <name evidence="8" type="primary">glp</name>
    <name evidence="8" type="ORF">ACFO0A_10540</name>
</gene>
<evidence type="ECO:0000313" key="9">
    <source>
        <dbReference type="Proteomes" id="UP001595828"/>
    </source>
</evidence>
<dbReference type="SUPFAM" id="SSF63882">
    <property type="entry name" value="MoeA N-terminal region -like"/>
    <property type="match status" value="1"/>
</dbReference>
<dbReference type="Gene3D" id="3.90.105.10">
    <property type="entry name" value="Molybdopterin biosynthesis moea protein, domain 2"/>
    <property type="match status" value="1"/>
</dbReference>
<feature type="domain" description="MoaB/Mog" evidence="7">
    <location>
        <begin position="177"/>
        <end position="314"/>
    </location>
</feature>
<accession>A0ABV8RQ27</accession>
<dbReference type="Gene3D" id="3.40.980.10">
    <property type="entry name" value="MoaB/Mog-like domain"/>
    <property type="match status" value="1"/>
</dbReference>
<keyword evidence="6" id="KW-0479">Metal-binding</keyword>
<keyword evidence="4 6" id="KW-0501">Molybdenum cofactor biosynthesis</keyword>
<comment type="function">
    <text evidence="1 6">Catalyzes the insertion of molybdate into adenylated molybdopterin with the concomitant release of AMP.</text>
</comment>
<dbReference type="InterPro" id="IPR005110">
    <property type="entry name" value="MoeA_linker/N"/>
</dbReference>
<dbReference type="EC" id="2.10.1.1" evidence="6"/>
<dbReference type="RefSeq" id="WP_379538964.1">
    <property type="nucleotide sequence ID" value="NZ_JBHSDR010000006.1"/>
</dbReference>
<comment type="cofactor">
    <cofactor evidence="6">
        <name>Mg(2+)</name>
        <dbReference type="ChEBI" id="CHEBI:18420"/>
    </cofactor>
</comment>
<protein>
    <recommendedName>
        <fullName evidence="6">Molybdopterin molybdenumtransferase</fullName>
        <ecNumber evidence="6">2.10.1.1</ecNumber>
    </recommendedName>
</protein>
<dbReference type="Pfam" id="PF00994">
    <property type="entry name" value="MoCF_biosynth"/>
    <property type="match status" value="1"/>
</dbReference>
<dbReference type="InterPro" id="IPR036688">
    <property type="entry name" value="MoeA_C_domain_IV_sf"/>
</dbReference>
<evidence type="ECO:0000256" key="3">
    <source>
        <dbReference type="ARBA" id="ARBA00010763"/>
    </source>
</evidence>
<comment type="similarity">
    <text evidence="3 6">Belongs to the MoeA family.</text>
</comment>